<evidence type="ECO:0000256" key="1">
    <source>
        <dbReference type="ARBA" id="ARBA00010394"/>
    </source>
</evidence>
<dbReference type="SUPFAM" id="SSF48371">
    <property type="entry name" value="ARM repeat"/>
    <property type="match status" value="1"/>
</dbReference>
<dbReference type="EMBL" id="UZAU01000619">
    <property type="status" value="NOT_ANNOTATED_CDS"/>
    <property type="molecule type" value="Genomic_DNA"/>
</dbReference>
<dbReference type="InterPro" id="IPR022111">
    <property type="entry name" value="Rhodanese_C"/>
</dbReference>
<dbReference type="Gene3D" id="1.25.10.10">
    <property type="entry name" value="Leucine-rich Repeat Variant"/>
    <property type="match status" value="1"/>
</dbReference>
<dbReference type="InterPro" id="IPR040503">
    <property type="entry name" value="TRHO_N"/>
</dbReference>
<dbReference type="Pfam" id="PF16186">
    <property type="entry name" value="Arm_3"/>
    <property type="match status" value="1"/>
</dbReference>
<keyword evidence="11" id="KW-1185">Reference proteome</keyword>
<dbReference type="Gene3D" id="1.20.5.690">
    <property type="entry name" value="Importin-alpha, importin-beta-binding domain"/>
    <property type="match status" value="1"/>
</dbReference>
<sequence>MSLRPSSRTEARKKSYKTGVDADEARRRREDNLVEIRKNKREDNLLKKRRDGLGLGLVSQSQVSDGPQNAAVLEKRLESIPGMVQGVWSDDSAVQLEATTQFRKLLSIERCPPIDEVIKAGVVPRFVEFLGRNEVPQLQFEAAWALTNVASGTSEHTRVVIDHGAVPMFVQLLSSGSDDVREQAVWALGNVAGDSPSCRDLVLSHGALVPLLAQLNEHSKLSMLRNATWTLSNFCRGKPPTPFEQVKPALPVLRQLIFLNDEEVLTDACWALSYLSDGPNDKIQAVIESGVCPRLVELLMHPSPTVLVPALRTVGNIVTGDDSQTQFVIDNQVLPCLFQLLTQNHKKSIKKEACWTISNITAGNKAQIQAVIEANIILPLVHLLQNAEFDIKKEAAWAISNATSGGSHEQIQFLVTQGCIGPLCDLLSCPDARIVTVCLEGLENILKVGEADKEMGLNGGVNIYGQAIDECEGLDKIENLQNHDNHEIYEKAVKILERYWAEEEDEEQNGQDNGDGTQQVEAHDHLSLSSMESNNKRVEPEPQQEEDHGVLLYYKYAQIPDLDHLLAFYNSNCTSLHLLGRVRLSPLGVNVTVGGKMCSLKKHISDVESNSLFHGTDFKLAACPRPLNNKVAKECGFTSLSIRIVKELVTLHSNPQLKPPEISDAGKHLSAAEFHSALQKAGQSLDDDSPTLTDSKQLVLLDARNLYETRIGKFHAPNVETLDPGIRQYSDLPSWIDENTDDLRGKSVLMYCTGGIRCEMASAYLRSKGAGFENVFQLFGGIQRYLEQYPDGGFFKGKNFVFDHRMSVGSSDTNILGTCLLCRLPFDDYSSRLRCTYCRMLILVCYSCQKESFASVCELCKKHGKDVGLISSVENGRSDETSAQCELKALSSDAKLLPHTSPRQVLNVYWLTDAADIGHPRKLRILCLHGFRQNASSFKGRTASLAKKLKSFVELVFVDAPHELPFIYQPSGIETHPDCTTPSPHEGPPPPSQHCKKKFAWLVAPNFSQSSETEWKIADCPFDVLQYQQQTGGFDASLAYLKDVYAQQGPFDGILGFSQGAAMAAAVCAQLGMQKSEMEFRFVILCSGFAVKLPELLDNRLVKCPSLHIFGSDHGKDRQIANQASRELASLFDDGCAVTIQHDSGHIIPTRSPYIDQIKDFLQRFL</sequence>
<comment type="similarity">
    <text evidence="1">Belongs to the importin alpha family.</text>
</comment>
<feature type="repeat" description="ARM" evidence="5">
    <location>
        <begin position="121"/>
        <end position="164"/>
    </location>
</feature>
<dbReference type="GO" id="GO:0061608">
    <property type="term" value="F:nuclear import signal receptor activity"/>
    <property type="evidence" value="ECO:0007669"/>
    <property type="project" value="InterPro"/>
</dbReference>
<evidence type="ECO:0000256" key="5">
    <source>
        <dbReference type="PROSITE-ProRule" id="PRU00259"/>
    </source>
</evidence>
<dbReference type="PANTHER" id="PTHR23316">
    <property type="entry name" value="IMPORTIN ALPHA"/>
    <property type="match status" value="1"/>
</dbReference>
<dbReference type="Gene3D" id="3.30.70.100">
    <property type="match status" value="1"/>
</dbReference>
<dbReference type="InterPro" id="IPR016024">
    <property type="entry name" value="ARM-type_fold"/>
</dbReference>
<feature type="domain" description="Rhodanese" evidence="8">
    <location>
        <begin position="694"/>
        <end position="794"/>
    </location>
</feature>
<dbReference type="InterPro" id="IPR005645">
    <property type="entry name" value="FSH-like_dom"/>
</dbReference>
<dbReference type="InterPro" id="IPR032413">
    <property type="entry name" value="Arm_3"/>
</dbReference>
<proteinExistence type="inferred from homology"/>
<evidence type="ECO:0000256" key="2">
    <source>
        <dbReference type="ARBA" id="ARBA00022448"/>
    </source>
</evidence>
<protein>
    <submittedName>
        <fullName evidence="10">Uncharacterized protein</fullName>
    </submittedName>
</protein>
<evidence type="ECO:0000256" key="6">
    <source>
        <dbReference type="PROSITE-ProRule" id="PRU00561"/>
    </source>
</evidence>
<feature type="region of interest" description="Disordered" evidence="7">
    <location>
        <begin position="1"/>
        <end position="31"/>
    </location>
</feature>
<dbReference type="Pfam" id="PF12368">
    <property type="entry name" value="Rhodanese_C"/>
    <property type="match status" value="1"/>
</dbReference>
<dbReference type="SMART" id="SM00185">
    <property type="entry name" value="ARM"/>
    <property type="match status" value="8"/>
</dbReference>
<dbReference type="InterPro" id="IPR000225">
    <property type="entry name" value="Armadillo"/>
</dbReference>
<dbReference type="EnsemblPlants" id="evm.model.06.1855">
    <property type="protein sequence ID" value="cds.evm.model.06.1855"/>
    <property type="gene ID" value="evm.TU.06.1855"/>
</dbReference>
<evidence type="ECO:0000256" key="7">
    <source>
        <dbReference type="SAM" id="MobiDB-lite"/>
    </source>
</evidence>
<dbReference type="FunFam" id="3.30.70.100:FF:000045">
    <property type="entry name" value="Rhodanese-like domain-containing protein 6"/>
    <property type="match status" value="1"/>
</dbReference>
<dbReference type="SMART" id="SM00450">
    <property type="entry name" value="RHOD"/>
    <property type="match status" value="1"/>
</dbReference>
<dbReference type="Pfam" id="PF01749">
    <property type="entry name" value="IBB"/>
    <property type="match status" value="1"/>
</dbReference>
<keyword evidence="3" id="KW-0677">Repeat</keyword>
<dbReference type="SUPFAM" id="SSF53474">
    <property type="entry name" value="alpha/beta-Hydrolases"/>
    <property type="match status" value="1"/>
</dbReference>
<dbReference type="PROSITE" id="PS50176">
    <property type="entry name" value="ARM_REPEAT"/>
    <property type="match status" value="2"/>
</dbReference>
<dbReference type="GO" id="GO:0006606">
    <property type="term" value="P:protein import into nucleus"/>
    <property type="evidence" value="ECO:0007669"/>
    <property type="project" value="InterPro"/>
</dbReference>
<dbReference type="PROSITE" id="PS51214">
    <property type="entry name" value="IBB"/>
    <property type="match status" value="1"/>
</dbReference>
<dbReference type="InterPro" id="IPR001763">
    <property type="entry name" value="Rhodanese-like_dom"/>
</dbReference>
<dbReference type="AlphaFoldDB" id="A0A803PW75"/>
<keyword evidence="2 6" id="KW-0813">Transport</keyword>
<dbReference type="Gene3D" id="3.40.50.1820">
    <property type="entry name" value="alpha/beta hydrolase"/>
    <property type="match status" value="1"/>
</dbReference>
<evidence type="ECO:0000259" key="8">
    <source>
        <dbReference type="PROSITE" id="PS50206"/>
    </source>
</evidence>
<evidence type="ECO:0000256" key="4">
    <source>
        <dbReference type="ARBA" id="ARBA00022927"/>
    </source>
</evidence>
<evidence type="ECO:0000313" key="11">
    <source>
        <dbReference type="Proteomes" id="UP000596661"/>
    </source>
</evidence>
<dbReference type="FunFam" id="3.40.250.10:FF:000022">
    <property type="entry name" value="Thiosulfate sulfurtransferase/rhodanese-like domain-containing protein 2"/>
    <property type="match status" value="1"/>
</dbReference>
<dbReference type="Pfam" id="PF00514">
    <property type="entry name" value="Arm"/>
    <property type="match status" value="8"/>
</dbReference>
<dbReference type="FunFam" id="1.25.10.10:FF:000040">
    <property type="entry name" value="Importin subunit alpha"/>
    <property type="match status" value="1"/>
</dbReference>
<dbReference type="Gramene" id="evm.model.06.1855">
    <property type="protein sequence ID" value="cds.evm.model.06.1855"/>
    <property type="gene ID" value="evm.TU.06.1855"/>
</dbReference>
<dbReference type="Gene3D" id="3.40.250.10">
    <property type="entry name" value="Rhodanese-like domain"/>
    <property type="match status" value="1"/>
</dbReference>
<dbReference type="InterPro" id="IPR036873">
    <property type="entry name" value="Rhodanese-like_dom_sf"/>
</dbReference>
<dbReference type="InterPro" id="IPR011989">
    <property type="entry name" value="ARM-like"/>
</dbReference>
<dbReference type="FunFam" id="1.20.5.690:FF:000002">
    <property type="entry name" value="Importin subunit alpha"/>
    <property type="match status" value="1"/>
</dbReference>
<feature type="repeat" description="ARM" evidence="5">
    <location>
        <begin position="164"/>
        <end position="206"/>
    </location>
</feature>
<dbReference type="Pfam" id="PF17773">
    <property type="entry name" value="UPF0176_N"/>
    <property type="match status" value="1"/>
</dbReference>
<dbReference type="SUPFAM" id="SSF52821">
    <property type="entry name" value="Rhodanese/Cell cycle control phosphatase"/>
    <property type="match status" value="1"/>
</dbReference>
<dbReference type="Proteomes" id="UP000596661">
    <property type="component" value="Chromosome 6"/>
</dbReference>
<dbReference type="InterPro" id="IPR029058">
    <property type="entry name" value="AB_hydrolase_fold"/>
</dbReference>
<feature type="domain" description="IBB" evidence="9">
    <location>
        <begin position="1"/>
        <end position="58"/>
    </location>
</feature>
<organism evidence="10 11">
    <name type="scientific">Cannabis sativa</name>
    <name type="common">Hemp</name>
    <name type="synonym">Marijuana</name>
    <dbReference type="NCBI Taxonomy" id="3483"/>
    <lineage>
        <taxon>Eukaryota</taxon>
        <taxon>Viridiplantae</taxon>
        <taxon>Streptophyta</taxon>
        <taxon>Embryophyta</taxon>
        <taxon>Tracheophyta</taxon>
        <taxon>Spermatophyta</taxon>
        <taxon>Magnoliopsida</taxon>
        <taxon>eudicotyledons</taxon>
        <taxon>Gunneridae</taxon>
        <taxon>Pentapetalae</taxon>
        <taxon>rosids</taxon>
        <taxon>fabids</taxon>
        <taxon>Rosales</taxon>
        <taxon>Cannabaceae</taxon>
        <taxon>Cannabis</taxon>
    </lineage>
</organism>
<evidence type="ECO:0000256" key="3">
    <source>
        <dbReference type="ARBA" id="ARBA00022737"/>
    </source>
</evidence>
<dbReference type="InterPro" id="IPR002652">
    <property type="entry name" value="Importin-a_IBB"/>
</dbReference>
<dbReference type="InterPro" id="IPR036975">
    <property type="entry name" value="Importin-a_IBB_sf"/>
</dbReference>
<name>A0A803PW75_CANSA</name>
<evidence type="ECO:0000259" key="9">
    <source>
        <dbReference type="PROSITE" id="PS51214"/>
    </source>
</evidence>
<evidence type="ECO:0000313" key="10">
    <source>
        <dbReference type="EnsemblPlants" id="cds.evm.model.06.1855"/>
    </source>
</evidence>
<dbReference type="PROSITE" id="PS50206">
    <property type="entry name" value="RHODANESE_3"/>
    <property type="match status" value="1"/>
</dbReference>
<dbReference type="CDD" id="cd01518">
    <property type="entry name" value="RHOD_YceA"/>
    <property type="match status" value="1"/>
</dbReference>
<dbReference type="Pfam" id="PF03959">
    <property type="entry name" value="FSH1"/>
    <property type="match status" value="1"/>
</dbReference>
<reference evidence="10" key="1">
    <citation type="submission" date="2018-11" db="EMBL/GenBank/DDBJ databases">
        <authorList>
            <person name="Grassa J C."/>
        </authorList>
    </citation>
    <scope>NUCLEOTIDE SEQUENCE [LARGE SCALE GENOMIC DNA]</scope>
</reference>
<reference evidence="10" key="2">
    <citation type="submission" date="2021-03" db="UniProtKB">
        <authorList>
            <consortium name="EnsemblPlants"/>
        </authorList>
    </citation>
    <scope>IDENTIFICATION</scope>
</reference>
<accession>A0A803PW75</accession>
<dbReference type="FunFam" id="3.40.50.1820:FF:000073">
    <property type="entry name" value="esterase OVCA2 isoform X6"/>
    <property type="match status" value="1"/>
</dbReference>
<keyword evidence="4" id="KW-0653">Protein transport</keyword>